<protein>
    <submittedName>
        <fullName evidence="7">Unannotated protein</fullName>
    </submittedName>
</protein>
<keyword evidence="1" id="KW-0808">Transferase</keyword>
<evidence type="ECO:0000313" key="5">
    <source>
        <dbReference type="EMBL" id="CAB4708003.1"/>
    </source>
</evidence>
<name>A0A6J6XA50_9ZZZZ</name>
<dbReference type="InterPro" id="IPR029044">
    <property type="entry name" value="Nucleotide-diphossugar_trans"/>
</dbReference>
<evidence type="ECO:0000313" key="10">
    <source>
        <dbReference type="EMBL" id="CAB5016687.1"/>
    </source>
</evidence>
<keyword evidence="3" id="KW-0547">Nucleotide-binding</keyword>
<organism evidence="7">
    <name type="scientific">freshwater metagenome</name>
    <dbReference type="NCBI Taxonomy" id="449393"/>
    <lineage>
        <taxon>unclassified sequences</taxon>
        <taxon>metagenomes</taxon>
        <taxon>ecological metagenomes</taxon>
    </lineage>
</organism>
<dbReference type="EMBL" id="CAEZYH010000004">
    <property type="protein sequence ID" value="CAB4708003.1"/>
    <property type="molecule type" value="Genomic_DNA"/>
</dbReference>
<evidence type="ECO:0000313" key="8">
    <source>
        <dbReference type="EMBL" id="CAB4857572.1"/>
    </source>
</evidence>
<dbReference type="PANTHER" id="PTHR40392">
    <property type="entry name" value="2-PHOSPHO-L-LACTATE GUANYLYLTRANSFERASE"/>
    <property type="match status" value="1"/>
</dbReference>
<dbReference type="SUPFAM" id="SSF53448">
    <property type="entry name" value="Nucleotide-diphospho-sugar transferases"/>
    <property type="match status" value="1"/>
</dbReference>
<dbReference type="EMBL" id="CAFAAL010000011">
    <property type="protein sequence ID" value="CAB4794330.1"/>
    <property type="molecule type" value="Genomic_DNA"/>
</dbReference>
<dbReference type="Pfam" id="PF01983">
    <property type="entry name" value="CofC"/>
    <property type="match status" value="1"/>
</dbReference>
<sequence length="159" mass="17560">MCDNEEVAQWARSCDATPIRVTSRGLNDSLTESIPLISSHSPIDLFLVSHADLPLSDPLDHLIDNLQTGDHKPSIIICPDRHHDGTNVLGIPASLIADWKFQYGQGSFTQHLQQAKATGQPIRVIEDPHIGLDLDTADDLRHPDLIDILPTLIPDWTNP</sequence>
<proteinExistence type="predicted"/>
<gene>
    <name evidence="5" type="ORF">UFOPK2658_00215</name>
    <name evidence="6" type="ORF">UFOPK2880_00060</name>
    <name evidence="7" type="ORF">UFOPK3004_00248</name>
    <name evidence="8" type="ORF">UFOPK3304_00262</name>
    <name evidence="9" type="ORF">UFOPK3494_00115</name>
    <name evidence="10" type="ORF">UFOPK4134_00023</name>
</gene>
<dbReference type="EMBL" id="CAEZZP010000002">
    <property type="protein sequence ID" value="CAB4760318.1"/>
    <property type="molecule type" value="Genomic_DNA"/>
</dbReference>
<dbReference type="PANTHER" id="PTHR40392:SF1">
    <property type="entry name" value="2-PHOSPHO-L-LACTATE GUANYLYLTRANSFERASE"/>
    <property type="match status" value="1"/>
</dbReference>
<keyword evidence="2" id="KW-0548">Nucleotidyltransferase</keyword>
<dbReference type="EMBL" id="CAFBPS010000001">
    <property type="protein sequence ID" value="CAB5016687.1"/>
    <property type="molecule type" value="Genomic_DNA"/>
</dbReference>
<evidence type="ECO:0000256" key="4">
    <source>
        <dbReference type="ARBA" id="ARBA00023134"/>
    </source>
</evidence>
<evidence type="ECO:0000256" key="1">
    <source>
        <dbReference type="ARBA" id="ARBA00022679"/>
    </source>
</evidence>
<dbReference type="EMBL" id="CAFBLJ010000008">
    <property type="protein sequence ID" value="CAB4857572.1"/>
    <property type="molecule type" value="Genomic_DNA"/>
</dbReference>
<evidence type="ECO:0000313" key="6">
    <source>
        <dbReference type="EMBL" id="CAB4760318.1"/>
    </source>
</evidence>
<dbReference type="AlphaFoldDB" id="A0A6J6XA50"/>
<evidence type="ECO:0000313" key="7">
    <source>
        <dbReference type="EMBL" id="CAB4794330.1"/>
    </source>
</evidence>
<reference evidence="7" key="1">
    <citation type="submission" date="2020-05" db="EMBL/GenBank/DDBJ databases">
        <authorList>
            <person name="Chiriac C."/>
            <person name="Salcher M."/>
            <person name="Ghai R."/>
            <person name="Kavagutti S V."/>
        </authorList>
    </citation>
    <scope>NUCLEOTIDE SEQUENCE</scope>
</reference>
<dbReference type="GO" id="GO:0005525">
    <property type="term" value="F:GTP binding"/>
    <property type="evidence" value="ECO:0007669"/>
    <property type="project" value="UniProtKB-KW"/>
</dbReference>
<keyword evidence="4" id="KW-0342">GTP-binding</keyword>
<evidence type="ECO:0000313" key="9">
    <source>
        <dbReference type="EMBL" id="CAB4888199.1"/>
    </source>
</evidence>
<dbReference type="Gene3D" id="3.90.550.10">
    <property type="entry name" value="Spore Coat Polysaccharide Biosynthesis Protein SpsA, Chain A"/>
    <property type="match status" value="1"/>
</dbReference>
<dbReference type="GO" id="GO:0043814">
    <property type="term" value="F:phospholactate guanylyltransferase activity"/>
    <property type="evidence" value="ECO:0007669"/>
    <property type="project" value="InterPro"/>
</dbReference>
<evidence type="ECO:0000256" key="2">
    <source>
        <dbReference type="ARBA" id="ARBA00022695"/>
    </source>
</evidence>
<dbReference type="InterPro" id="IPR002835">
    <property type="entry name" value="CofC"/>
</dbReference>
<evidence type="ECO:0000256" key="3">
    <source>
        <dbReference type="ARBA" id="ARBA00022741"/>
    </source>
</evidence>
<accession>A0A6J6XA50</accession>
<dbReference type="EMBL" id="CAFBMF010000003">
    <property type="protein sequence ID" value="CAB4888199.1"/>
    <property type="molecule type" value="Genomic_DNA"/>
</dbReference>